<accession>A0ABU6P276</accession>
<sequence length="274" mass="30371">MKRLEGKTIALAGKRKSEELSKLISNLGGTPIVRPAQGTIFLDDSNLEQEIKSLVQGKYDWFILTTGIGTETLYKTAERIGLGDEFIETLQKANIAARGYKTKNMLKKLNIGSPDVKDDDGTTSGLIRALQGVNLKGCKVALQLHGDPAPTLIEYLEEQGVEEYKEILPYQHIPPSREVLEQLVNEILERKVDAVNFTSAPQPRFLFAYVKEKGLYDQLIEAFETDVVAVAVGKITAAALKEENVKRIVIPEEERMGSAIIALEQFYKGTYAAN</sequence>
<organism evidence="2 3">
    <name type="scientific">Metabacillus fastidiosus</name>
    <dbReference type="NCBI Taxonomy" id="1458"/>
    <lineage>
        <taxon>Bacteria</taxon>
        <taxon>Bacillati</taxon>
        <taxon>Bacillota</taxon>
        <taxon>Bacilli</taxon>
        <taxon>Bacillales</taxon>
        <taxon>Bacillaceae</taxon>
        <taxon>Metabacillus</taxon>
    </lineage>
</organism>
<dbReference type="PANTHER" id="PTHR40082:SF1">
    <property type="entry name" value="BLR5956 PROTEIN"/>
    <property type="match status" value="1"/>
</dbReference>
<evidence type="ECO:0000313" key="3">
    <source>
        <dbReference type="Proteomes" id="UP001342826"/>
    </source>
</evidence>
<dbReference type="Proteomes" id="UP001342826">
    <property type="component" value="Unassembled WGS sequence"/>
</dbReference>
<evidence type="ECO:0000313" key="2">
    <source>
        <dbReference type="EMBL" id="MED4403463.1"/>
    </source>
</evidence>
<dbReference type="RefSeq" id="WP_066228380.1">
    <property type="nucleotide sequence ID" value="NZ_JARTFQ010000001.1"/>
</dbReference>
<dbReference type="InterPro" id="IPR039793">
    <property type="entry name" value="UROS/Hem4"/>
</dbReference>
<keyword evidence="3" id="KW-1185">Reference proteome</keyword>
<evidence type="ECO:0000259" key="1">
    <source>
        <dbReference type="Pfam" id="PF02602"/>
    </source>
</evidence>
<dbReference type="NCBIfam" id="NF004584">
    <property type="entry name" value="PRK05928.2-1"/>
    <property type="match status" value="1"/>
</dbReference>
<dbReference type="InterPro" id="IPR003754">
    <property type="entry name" value="4pyrrol_synth_uPrphyn_synth"/>
</dbReference>
<name>A0ABU6P276_9BACI</name>
<dbReference type="EC" id="4.2.1.75" evidence="2"/>
<dbReference type="CDD" id="cd06578">
    <property type="entry name" value="HemD"/>
    <property type="match status" value="1"/>
</dbReference>
<dbReference type="GeneID" id="301140800"/>
<dbReference type="Gene3D" id="3.40.50.10090">
    <property type="match status" value="2"/>
</dbReference>
<proteinExistence type="predicted"/>
<keyword evidence="2" id="KW-0456">Lyase</keyword>
<dbReference type="PANTHER" id="PTHR40082">
    <property type="entry name" value="BLR5956 PROTEIN"/>
    <property type="match status" value="1"/>
</dbReference>
<protein>
    <submittedName>
        <fullName evidence="2">Uroporphyrinogen-III synthase</fullName>
        <ecNumber evidence="2">4.2.1.75</ecNumber>
    </submittedName>
</protein>
<gene>
    <name evidence="2" type="ORF">P9271_19320</name>
</gene>
<reference evidence="2 3" key="1">
    <citation type="submission" date="2023-03" db="EMBL/GenBank/DDBJ databases">
        <title>Bacillus Genome Sequencing.</title>
        <authorList>
            <person name="Dunlap C."/>
        </authorList>
    </citation>
    <scope>NUCLEOTIDE SEQUENCE [LARGE SCALE GENOMIC DNA]</scope>
    <source>
        <strain evidence="2 3">NRS-1717</strain>
    </source>
</reference>
<dbReference type="EMBL" id="JARTFS010000016">
    <property type="protein sequence ID" value="MED4403463.1"/>
    <property type="molecule type" value="Genomic_DNA"/>
</dbReference>
<comment type="caution">
    <text evidence="2">The sequence shown here is derived from an EMBL/GenBank/DDBJ whole genome shotgun (WGS) entry which is preliminary data.</text>
</comment>
<dbReference type="GO" id="GO:0004852">
    <property type="term" value="F:uroporphyrinogen-III synthase activity"/>
    <property type="evidence" value="ECO:0007669"/>
    <property type="project" value="UniProtKB-EC"/>
</dbReference>
<dbReference type="InterPro" id="IPR036108">
    <property type="entry name" value="4pyrrol_syn_uPrphyn_synt_sf"/>
</dbReference>
<dbReference type="SUPFAM" id="SSF69618">
    <property type="entry name" value="HemD-like"/>
    <property type="match status" value="1"/>
</dbReference>
<feature type="domain" description="Tetrapyrrole biosynthesis uroporphyrinogen III synthase" evidence="1">
    <location>
        <begin position="19"/>
        <end position="260"/>
    </location>
</feature>
<dbReference type="Pfam" id="PF02602">
    <property type="entry name" value="HEM4"/>
    <property type="match status" value="1"/>
</dbReference>